<name>A0A1C6WQ32_PLACU</name>
<evidence type="ECO:0000256" key="1">
    <source>
        <dbReference type="SAM" id="Phobius"/>
    </source>
</evidence>
<dbReference type="EMBL" id="FMIL01000349">
    <property type="protein sequence ID" value="SCL90961.1"/>
    <property type="molecule type" value="Genomic_DNA"/>
</dbReference>
<keyword evidence="1" id="KW-1133">Transmembrane helix</keyword>
<evidence type="ECO:0000313" key="2">
    <source>
        <dbReference type="EMBL" id="SCL90961.1"/>
    </source>
</evidence>
<dbReference type="Pfam" id="PF06022">
    <property type="entry name" value="Cir_Bir_Yir"/>
    <property type="match status" value="1"/>
</dbReference>
<dbReference type="InterPro" id="IPR006477">
    <property type="entry name" value="Yir_bir_cir"/>
</dbReference>
<dbReference type="AlphaFoldDB" id="A0A1C6WQ32"/>
<protein>
    <submittedName>
        <fullName evidence="2">CIR protein</fullName>
    </submittedName>
</protein>
<reference evidence="2" key="1">
    <citation type="submission" date="2016-08" db="EMBL/GenBank/DDBJ databases">
        <authorList>
            <consortium name="Pathogen Informatics"/>
        </authorList>
    </citation>
    <scope>NUCLEOTIDE SEQUENCE</scope>
    <source>
        <strain evidence="2">AJ</strain>
    </source>
</reference>
<keyword evidence="1" id="KW-0472">Membrane</keyword>
<dbReference type="Proteomes" id="UP000507163">
    <property type="component" value="Unassembled WGS sequence"/>
</dbReference>
<keyword evidence="1" id="KW-0812">Transmembrane</keyword>
<proteinExistence type="predicted"/>
<sequence>MFEKSCEVINKIDTQLSVNPDDSTLNSEDFPTLINYCPLVNNDTKHKCNNYEALVSSAFITLLVRFISSNDDEHLDRDKFAEYAILWLCYQLNQKTVNRIDNLNDYYNTYIKGIEKYSNKLEDVETYNSCKDIINKKQYLMNMDINKMSRLYEALKILCDMYTECNIKKQNYTGCSKDAQDFVKEFQKLNDDFSIIGNNSYREILSSLSTNYNNFKSDCAKNCSSCNNLPTLSPIKTPQSFEHASSSSSIISTLIPVLLAFGIPIFLGIAYKYSLFGFDKRFHRQYLRERLKKIKKKMTSYV</sequence>
<dbReference type="NCBIfam" id="TIGR01590">
    <property type="entry name" value="yir-bir-cir_Pla"/>
    <property type="match status" value="1"/>
</dbReference>
<feature type="transmembrane region" description="Helical" evidence="1">
    <location>
        <begin position="250"/>
        <end position="271"/>
    </location>
</feature>
<accession>A0A1C6WQ32</accession>
<organism evidence="2">
    <name type="scientific">Plasmodium chabaudi chabaudi</name>
    <dbReference type="NCBI Taxonomy" id="31271"/>
    <lineage>
        <taxon>Eukaryota</taxon>
        <taxon>Sar</taxon>
        <taxon>Alveolata</taxon>
        <taxon>Apicomplexa</taxon>
        <taxon>Aconoidasida</taxon>
        <taxon>Haemosporida</taxon>
        <taxon>Plasmodiidae</taxon>
        <taxon>Plasmodium</taxon>
        <taxon>Plasmodium (Vinckeia)</taxon>
    </lineage>
</organism>
<gene>
    <name evidence="2" type="ORF">PCHAJ_000527600</name>
</gene>